<name>R8BPN6_PHAM7</name>
<evidence type="ECO:0000313" key="1">
    <source>
        <dbReference type="EMBL" id="EOO01260.1"/>
    </source>
</evidence>
<dbReference type="Proteomes" id="UP000014074">
    <property type="component" value="Unassembled WGS sequence"/>
</dbReference>
<sequence length="229" mass="25299">MAGTPTSQQDPSLDSKCRETIDRTFPFFVIHNNHVTILPNTTLFSITSQVFTTAIAVFALPAESQAVLATEPSLKKLLAAIFDAEHRAFVLEDSDRILAVLDEDAKACILAQAIAGIVFVLRRLVGLHGGELTTAAFERQLRLFAGSEQRRTILDRVERSHLWGNCFAKPEILNMIMDAINVDMEQDSGRSSPVLKLEDDLLDPVAWVNEHHPTRNLGVPEGLTIMALN</sequence>
<dbReference type="eggNOG" id="ENOG502RR4N">
    <property type="taxonomic scope" value="Eukaryota"/>
</dbReference>
<dbReference type="OrthoDB" id="5199007at2759"/>
<evidence type="ECO:0000313" key="2">
    <source>
        <dbReference type="Proteomes" id="UP000014074"/>
    </source>
</evidence>
<reference evidence="2" key="1">
    <citation type="journal article" date="2013" name="Genome Announc.">
        <title>Draft genome sequence of the ascomycete Phaeoacremonium aleophilum strain UCR-PA7, a causal agent of the esca disease complex in grapevines.</title>
        <authorList>
            <person name="Blanco-Ulate B."/>
            <person name="Rolshausen P."/>
            <person name="Cantu D."/>
        </authorList>
    </citation>
    <scope>NUCLEOTIDE SEQUENCE [LARGE SCALE GENOMIC DNA]</scope>
    <source>
        <strain evidence="2">UCR-PA7</strain>
    </source>
</reference>
<dbReference type="KEGG" id="tmn:UCRPA7_3247"/>
<dbReference type="AlphaFoldDB" id="R8BPN6"/>
<protein>
    <submittedName>
        <fullName evidence="1">Uncharacterized protein</fullName>
    </submittedName>
</protein>
<dbReference type="GeneID" id="19323576"/>
<gene>
    <name evidence="1" type="ORF">UCRPA7_3247</name>
</gene>
<dbReference type="RefSeq" id="XP_007913985.1">
    <property type="nucleotide sequence ID" value="XM_007915794.1"/>
</dbReference>
<accession>R8BPN6</accession>
<proteinExistence type="predicted"/>
<keyword evidence="2" id="KW-1185">Reference proteome</keyword>
<dbReference type="HOGENOM" id="CLU_091764_0_0_1"/>
<dbReference type="EMBL" id="KB933036">
    <property type="protein sequence ID" value="EOO01260.1"/>
    <property type="molecule type" value="Genomic_DNA"/>
</dbReference>
<organism evidence="1 2">
    <name type="scientific">Phaeoacremonium minimum (strain UCR-PA7)</name>
    <name type="common">Esca disease fungus</name>
    <name type="synonym">Togninia minima</name>
    <dbReference type="NCBI Taxonomy" id="1286976"/>
    <lineage>
        <taxon>Eukaryota</taxon>
        <taxon>Fungi</taxon>
        <taxon>Dikarya</taxon>
        <taxon>Ascomycota</taxon>
        <taxon>Pezizomycotina</taxon>
        <taxon>Sordariomycetes</taxon>
        <taxon>Sordariomycetidae</taxon>
        <taxon>Togniniales</taxon>
        <taxon>Togniniaceae</taxon>
        <taxon>Phaeoacremonium</taxon>
    </lineage>
</organism>